<dbReference type="EMBL" id="AYZM01000131">
    <property type="protein sequence ID" value="KRN20674.1"/>
    <property type="molecule type" value="Genomic_DNA"/>
</dbReference>
<gene>
    <name evidence="2" type="ORF">FD14_GL001466</name>
</gene>
<sequence>MWAQLILDNKAAIEDVPAQLQAGVGEVVDYFTKNAQPAESKPTTEPTTAPASVATTVATTGQSDADQAIDDANKAVDDATK</sequence>
<proteinExistence type="predicted"/>
<evidence type="ECO:0000313" key="2">
    <source>
        <dbReference type="EMBL" id="KRN20674.1"/>
    </source>
</evidence>
<comment type="caution">
    <text evidence="2">The sequence shown here is derived from an EMBL/GenBank/DDBJ whole genome shotgun (WGS) entry which is preliminary data.</text>
</comment>
<keyword evidence="3" id="KW-1185">Reference proteome</keyword>
<name>A0A0R2EW65_9LACO</name>
<organism evidence="2 3">
    <name type="scientific">Secundilactobacillus similis DSM 23365 = JCM 2765</name>
    <dbReference type="NCBI Taxonomy" id="1423804"/>
    <lineage>
        <taxon>Bacteria</taxon>
        <taxon>Bacillati</taxon>
        <taxon>Bacillota</taxon>
        <taxon>Bacilli</taxon>
        <taxon>Lactobacillales</taxon>
        <taxon>Lactobacillaceae</taxon>
        <taxon>Secundilactobacillus</taxon>
    </lineage>
</organism>
<protein>
    <submittedName>
        <fullName evidence="2">Uncharacterized protein</fullName>
    </submittedName>
</protein>
<dbReference type="STRING" id="1423804.FD14_GL001466"/>
<dbReference type="AlphaFoldDB" id="A0A0R2EW65"/>
<evidence type="ECO:0000256" key="1">
    <source>
        <dbReference type="SAM" id="MobiDB-lite"/>
    </source>
</evidence>
<reference evidence="2 3" key="1">
    <citation type="journal article" date="2015" name="Genome Announc.">
        <title>Expanding the biotechnology potential of lactobacilli through comparative genomics of 213 strains and associated genera.</title>
        <authorList>
            <person name="Sun Z."/>
            <person name="Harris H.M."/>
            <person name="McCann A."/>
            <person name="Guo C."/>
            <person name="Argimon S."/>
            <person name="Zhang W."/>
            <person name="Yang X."/>
            <person name="Jeffery I.B."/>
            <person name="Cooney J.C."/>
            <person name="Kagawa T.F."/>
            <person name="Liu W."/>
            <person name="Song Y."/>
            <person name="Salvetti E."/>
            <person name="Wrobel A."/>
            <person name="Rasinkangas P."/>
            <person name="Parkhill J."/>
            <person name="Rea M.C."/>
            <person name="O'Sullivan O."/>
            <person name="Ritari J."/>
            <person name="Douillard F.P."/>
            <person name="Paul Ross R."/>
            <person name="Yang R."/>
            <person name="Briner A.E."/>
            <person name="Felis G.E."/>
            <person name="de Vos W.M."/>
            <person name="Barrangou R."/>
            <person name="Klaenhammer T.R."/>
            <person name="Caufield P.W."/>
            <person name="Cui Y."/>
            <person name="Zhang H."/>
            <person name="O'Toole P.W."/>
        </authorList>
    </citation>
    <scope>NUCLEOTIDE SEQUENCE [LARGE SCALE GENOMIC DNA]</scope>
    <source>
        <strain evidence="2 3">DSM 23365</strain>
    </source>
</reference>
<accession>A0A0R2EW65</accession>
<dbReference type="PATRIC" id="fig|1423804.4.peg.1589"/>
<feature type="compositionally biased region" description="Basic and acidic residues" evidence="1">
    <location>
        <begin position="71"/>
        <end position="81"/>
    </location>
</feature>
<feature type="region of interest" description="Disordered" evidence="1">
    <location>
        <begin position="59"/>
        <end position="81"/>
    </location>
</feature>
<dbReference type="Proteomes" id="UP000051442">
    <property type="component" value="Unassembled WGS sequence"/>
</dbReference>
<evidence type="ECO:0000313" key="3">
    <source>
        <dbReference type="Proteomes" id="UP000051442"/>
    </source>
</evidence>